<feature type="signal peptide" evidence="9">
    <location>
        <begin position="1"/>
        <end position="19"/>
    </location>
</feature>
<gene>
    <name evidence="11" type="ORF">ACAT0790_LOCUS66867</name>
</gene>
<dbReference type="GO" id="GO:0015179">
    <property type="term" value="F:L-amino acid transmembrane transporter activity"/>
    <property type="evidence" value="ECO:0007669"/>
    <property type="project" value="TreeGrafter"/>
</dbReference>
<evidence type="ECO:0000256" key="1">
    <source>
        <dbReference type="ARBA" id="ARBA00004141"/>
    </source>
</evidence>
<accession>A0A7S1SBK0</accession>
<evidence type="ECO:0000256" key="7">
    <source>
        <dbReference type="ARBA" id="ARBA00023136"/>
    </source>
</evidence>
<keyword evidence="7 8" id="KW-0472">Membrane</keyword>
<feature type="transmembrane region" description="Helical" evidence="8">
    <location>
        <begin position="603"/>
        <end position="623"/>
    </location>
</feature>
<reference evidence="11" key="1">
    <citation type="submission" date="2021-01" db="EMBL/GenBank/DDBJ databases">
        <authorList>
            <person name="Corre E."/>
            <person name="Pelletier E."/>
            <person name="Niang G."/>
            <person name="Scheremetjew M."/>
            <person name="Finn R."/>
            <person name="Kale V."/>
            <person name="Holt S."/>
            <person name="Cochrane G."/>
            <person name="Meng A."/>
            <person name="Brown T."/>
            <person name="Cohen L."/>
        </authorList>
    </citation>
    <scope>NUCLEOTIDE SEQUENCE</scope>
    <source>
        <strain evidence="11">OF101</strain>
    </source>
</reference>
<evidence type="ECO:0000256" key="2">
    <source>
        <dbReference type="ARBA" id="ARBA00008066"/>
    </source>
</evidence>
<dbReference type="Pfam" id="PF01490">
    <property type="entry name" value="Aa_trans"/>
    <property type="match status" value="1"/>
</dbReference>
<evidence type="ECO:0000259" key="10">
    <source>
        <dbReference type="Pfam" id="PF01490"/>
    </source>
</evidence>
<evidence type="ECO:0000256" key="4">
    <source>
        <dbReference type="ARBA" id="ARBA00022692"/>
    </source>
</evidence>
<feature type="transmembrane region" description="Helical" evidence="8">
    <location>
        <begin position="479"/>
        <end position="497"/>
    </location>
</feature>
<feature type="domain" description="Amino acid transporter transmembrane" evidence="10">
    <location>
        <begin position="295"/>
        <end position="678"/>
    </location>
</feature>
<proteinExistence type="inferred from homology"/>
<sequence length="685" mass="72414">MGNSRLKLLFVAAAYGAQGMQLPADIHTAEAPRALQLAQDVGSISVSPGTFPLNRTIDDVSAVEEIRAETSRLLTPTLLQYFMALTQNNSHALVGNGSAKDQLTKTESFILNVIDAESTALLEEWHSLEHQSRASAAELASLASHSANFSGVSFVEQVALQSAGIVRDMRALELQSASKNGKAGPSHAFPQAHVVSRRAPGSRATAAQKAEAAFTATAAENALAQTQFAVGSWRLSLAVAGACTVILSTLFAITSLANRNGFSFSKKSMSFVKYVREPAEGTGSHCGPHEADKALSVWDGTVATFSTIVGTGLLAMPYAFSLAGLVAAPVIVFFVCCSAYTAHLMAWSLNANAAEAELRGLKPASRGWGFLMEVAFGRKAKSAINAFLIVELWGYLLSATVCSAMNVTQVVEDLSMSAAIGISVCVAYALTFVPVNLLTKVNVLSNVVFMACCVMFIITGLSLPEKAPASDVQWVDPRGLISAAGILVFSPAGHGFYPSLMQRMEEPTKFPMCIRRAYVAAVIVYLVVAISGYHLFGREVKPSAVQNIGADLHLVPIPHLGWMNTLAAMGMVIKMMAMQGLVLTPLTSTVEGVLAGVSADSSLTFLVAPSILAVSAGVAMHFASEMATLLNLIGSVFCMNIAFVVPVICYWKLAREPVGLLRQVVFVSLILLGGTFAILGVLTTL</sequence>
<feature type="transmembrane region" description="Helical" evidence="8">
    <location>
        <begin position="663"/>
        <end position="682"/>
    </location>
</feature>
<feature type="transmembrane region" description="Helical" evidence="8">
    <location>
        <begin position="235"/>
        <end position="257"/>
    </location>
</feature>
<dbReference type="EMBL" id="HBGE01112147">
    <property type="protein sequence ID" value="CAD9190093.1"/>
    <property type="molecule type" value="Transcribed_RNA"/>
</dbReference>
<evidence type="ECO:0000256" key="5">
    <source>
        <dbReference type="ARBA" id="ARBA00022970"/>
    </source>
</evidence>
<dbReference type="InterPro" id="IPR013057">
    <property type="entry name" value="AA_transpt_TM"/>
</dbReference>
<dbReference type="PANTHER" id="PTHR22950:SF458">
    <property type="entry name" value="SODIUM-COUPLED NEUTRAL AMINO ACID TRANSPORTER 11-RELATED"/>
    <property type="match status" value="1"/>
</dbReference>
<evidence type="ECO:0000256" key="8">
    <source>
        <dbReference type="SAM" id="Phobius"/>
    </source>
</evidence>
<evidence type="ECO:0000256" key="6">
    <source>
        <dbReference type="ARBA" id="ARBA00022989"/>
    </source>
</evidence>
<feature type="transmembrane region" description="Helical" evidence="8">
    <location>
        <begin position="447"/>
        <end position="464"/>
    </location>
</feature>
<dbReference type="PANTHER" id="PTHR22950">
    <property type="entry name" value="AMINO ACID TRANSPORTER"/>
    <property type="match status" value="1"/>
</dbReference>
<comment type="subcellular location">
    <subcellularLocation>
        <location evidence="1">Membrane</location>
        <topology evidence="1">Multi-pass membrane protein</topology>
    </subcellularLocation>
</comment>
<name>A0A7S1SBK0_ALECA</name>
<dbReference type="GO" id="GO:0016020">
    <property type="term" value="C:membrane"/>
    <property type="evidence" value="ECO:0007669"/>
    <property type="project" value="UniProtKB-SubCell"/>
</dbReference>
<keyword evidence="6 8" id="KW-1133">Transmembrane helix</keyword>
<keyword evidence="5" id="KW-0029">Amino-acid transport</keyword>
<organism evidence="11">
    <name type="scientific">Alexandrium catenella</name>
    <name type="common">Red tide dinoflagellate</name>
    <name type="synonym">Gonyaulax catenella</name>
    <dbReference type="NCBI Taxonomy" id="2925"/>
    <lineage>
        <taxon>Eukaryota</taxon>
        <taxon>Sar</taxon>
        <taxon>Alveolata</taxon>
        <taxon>Dinophyceae</taxon>
        <taxon>Gonyaulacales</taxon>
        <taxon>Pyrocystaceae</taxon>
        <taxon>Alexandrium</taxon>
    </lineage>
</organism>
<evidence type="ECO:0000256" key="3">
    <source>
        <dbReference type="ARBA" id="ARBA00022448"/>
    </source>
</evidence>
<feature type="transmembrane region" description="Helical" evidence="8">
    <location>
        <begin position="517"/>
        <end position="536"/>
    </location>
</feature>
<keyword evidence="9" id="KW-0732">Signal</keyword>
<evidence type="ECO:0000313" key="11">
    <source>
        <dbReference type="EMBL" id="CAD9190093.1"/>
    </source>
</evidence>
<comment type="similarity">
    <text evidence="2">Belongs to the amino acid/polyamine transporter 2 family.</text>
</comment>
<evidence type="ECO:0000256" key="9">
    <source>
        <dbReference type="SAM" id="SignalP"/>
    </source>
</evidence>
<keyword evidence="3" id="KW-0813">Transport</keyword>
<feature type="transmembrane region" description="Helical" evidence="8">
    <location>
        <begin position="414"/>
        <end position="435"/>
    </location>
</feature>
<feature type="chain" id="PRO_5030918633" description="Amino acid transporter transmembrane domain-containing protein" evidence="9">
    <location>
        <begin position="20"/>
        <end position="685"/>
    </location>
</feature>
<feature type="transmembrane region" description="Helical" evidence="8">
    <location>
        <begin position="629"/>
        <end position="651"/>
    </location>
</feature>
<feature type="transmembrane region" description="Helical" evidence="8">
    <location>
        <begin position="386"/>
        <end position="408"/>
    </location>
</feature>
<dbReference type="AlphaFoldDB" id="A0A7S1SBK0"/>
<keyword evidence="4 8" id="KW-0812">Transmembrane</keyword>
<protein>
    <recommendedName>
        <fullName evidence="10">Amino acid transporter transmembrane domain-containing protein</fullName>
    </recommendedName>
</protein>